<reference evidence="1 2" key="1">
    <citation type="submission" date="2017-11" db="EMBL/GenBank/DDBJ databases">
        <title>Genome sequence of Lysinibacillus sphaericus, a lignin-degrading bacteria isolated from municipal solid waste soil.</title>
        <authorList>
            <person name="Persinoti G.F."/>
            <person name="Paixao D.A."/>
            <person name="Bugg T.D."/>
            <person name="Squina F.M."/>
        </authorList>
    </citation>
    <scope>NUCLEOTIDE SEQUENCE [LARGE SCALE GENOMIC DNA]</scope>
    <source>
        <strain evidence="1 2">A1</strain>
    </source>
</reference>
<sequence length="95" mass="11301">MEYSEEKIYKVVSDYYKNKGLSNQEFSNRMRAINMLVIKELPMSEAIYWLSKYENDYFEDAETRNKLKARYRAQLNAILKKLGLKSTKEGLMTID</sequence>
<protein>
    <submittedName>
        <fullName evidence="1">Uncharacterized protein</fullName>
    </submittedName>
</protein>
<evidence type="ECO:0000313" key="2">
    <source>
        <dbReference type="Proteomes" id="UP000237319"/>
    </source>
</evidence>
<gene>
    <name evidence="1" type="ORF">LYSIN_01197</name>
</gene>
<evidence type="ECO:0000313" key="1">
    <source>
        <dbReference type="EMBL" id="POZ56414.1"/>
    </source>
</evidence>
<keyword evidence="2" id="KW-1185">Reference proteome</keyword>
<name>A0A2S5D031_LYSSH</name>
<comment type="caution">
    <text evidence="1">The sequence shown here is derived from an EMBL/GenBank/DDBJ whole genome shotgun (WGS) entry which is preliminary data.</text>
</comment>
<organism evidence="1 2">
    <name type="scientific">Lysinibacillus sphaericus</name>
    <name type="common">Bacillus sphaericus</name>
    <dbReference type="NCBI Taxonomy" id="1421"/>
    <lineage>
        <taxon>Bacteria</taxon>
        <taxon>Bacillati</taxon>
        <taxon>Bacillota</taxon>
        <taxon>Bacilli</taxon>
        <taxon>Bacillales</taxon>
        <taxon>Bacillaceae</taxon>
        <taxon>Lysinibacillus</taxon>
    </lineage>
</organism>
<dbReference type="EMBL" id="PGLV01000001">
    <property type="protein sequence ID" value="POZ56414.1"/>
    <property type="molecule type" value="Genomic_DNA"/>
</dbReference>
<dbReference type="AlphaFoldDB" id="A0A2S5D031"/>
<accession>A0A2S5D031</accession>
<dbReference type="RefSeq" id="WP_103976545.1">
    <property type="nucleotide sequence ID" value="NZ_PGLV01000001.1"/>
</dbReference>
<dbReference type="Proteomes" id="UP000237319">
    <property type="component" value="Unassembled WGS sequence"/>
</dbReference>
<proteinExistence type="predicted"/>